<reference evidence="4" key="1">
    <citation type="submission" date="2021-11" db="EMBL/GenBank/DDBJ databases">
        <title>Cultivation dependent microbiological survey of springs from the worlds oldest radium mine currently devoted to the extraction of radon-saturated water.</title>
        <authorList>
            <person name="Kapinusova G."/>
            <person name="Smrhova T."/>
            <person name="Strejcek M."/>
            <person name="Suman J."/>
            <person name="Jani K."/>
            <person name="Pajer P."/>
            <person name="Uhlik O."/>
        </authorList>
    </citation>
    <scope>NUCLEOTIDE SEQUENCE [LARGE SCALE GENOMIC DNA]</scope>
    <source>
        <strain evidence="4">J379</strain>
    </source>
</reference>
<keyword evidence="4" id="KW-1185">Reference proteome</keyword>
<evidence type="ECO:0000256" key="1">
    <source>
        <dbReference type="ARBA" id="ARBA00010617"/>
    </source>
</evidence>
<dbReference type="Proteomes" id="UP001058860">
    <property type="component" value="Chromosome"/>
</dbReference>
<dbReference type="Gene3D" id="1.10.630.10">
    <property type="entry name" value="Cytochrome P450"/>
    <property type="match status" value="1"/>
</dbReference>
<dbReference type="Pfam" id="PF00067">
    <property type="entry name" value="p450"/>
    <property type="match status" value="1"/>
</dbReference>
<protein>
    <submittedName>
        <fullName evidence="3">Cytochrome P450</fullName>
    </submittedName>
</protein>
<dbReference type="PANTHER" id="PTHR46696:SF1">
    <property type="entry name" value="CYTOCHROME P450 YJIB-RELATED"/>
    <property type="match status" value="1"/>
</dbReference>
<dbReference type="InterPro" id="IPR001128">
    <property type="entry name" value="Cyt_P450"/>
</dbReference>
<evidence type="ECO:0000256" key="2">
    <source>
        <dbReference type="RuleBase" id="RU000461"/>
    </source>
</evidence>
<organism evidence="3 4">
    <name type="scientific">Svornostia abyssi</name>
    <dbReference type="NCBI Taxonomy" id="2898438"/>
    <lineage>
        <taxon>Bacteria</taxon>
        <taxon>Bacillati</taxon>
        <taxon>Actinomycetota</taxon>
        <taxon>Thermoleophilia</taxon>
        <taxon>Solirubrobacterales</taxon>
        <taxon>Baekduiaceae</taxon>
        <taxon>Svornostia</taxon>
    </lineage>
</organism>
<accession>A0ABY5PHC6</accession>
<keyword evidence="2" id="KW-0349">Heme</keyword>
<keyword evidence="2" id="KW-0479">Metal-binding</keyword>
<dbReference type="PROSITE" id="PS00086">
    <property type="entry name" value="CYTOCHROME_P450"/>
    <property type="match status" value="1"/>
</dbReference>
<dbReference type="InterPro" id="IPR002397">
    <property type="entry name" value="Cyt_P450_B"/>
</dbReference>
<name>A0ABY5PHC6_9ACTN</name>
<gene>
    <name evidence="3" type="ORF">LRS13_00120</name>
</gene>
<dbReference type="SUPFAM" id="SSF48264">
    <property type="entry name" value="Cytochrome P450"/>
    <property type="match status" value="1"/>
</dbReference>
<keyword evidence="2" id="KW-0503">Monooxygenase</keyword>
<dbReference type="PRINTS" id="PR00359">
    <property type="entry name" value="BP450"/>
</dbReference>
<comment type="similarity">
    <text evidence="1 2">Belongs to the cytochrome P450 family.</text>
</comment>
<keyword evidence="2" id="KW-0560">Oxidoreductase</keyword>
<dbReference type="RefSeq" id="WP_353864469.1">
    <property type="nucleotide sequence ID" value="NZ_CP088295.1"/>
</dbReference>
<dbReference type="EMBL" id="CP088295">
    <property type="protein sequence ID" value="UUY03972.1"/>
    <property type="molecule type" value="Genomic_DNA"/>
</dbReference>
<evidence type="ECO:0000313" key="3">
    <source>
        <dbReference type="EMBL" id="UUY03972.1"/>
    </source>
</evidence>
<dbReference type="PANTHER" id="PTHR46696">
    <property type="entry name" value="P450, PUTATIVE (EUROFUNG)-RELATED"/>
    <property type="match status" value="1"/>
</dbReference>
<dbReference type="InterPro" id="IPR036396">
    <property type="entry name" value="Cyt_P450_sf"/>
</dbReference>
<keyword evidence="2" id="KW-0408">Iron</keyword>
<proteinExistence type="inferred from homology"/>
<evidence type="ECO:0000313" key="4">
    <source>
        <dbReference type="Proteomes" id="UP001058860"/>
    </source>
</evidence>
<sequence>MARRVTAPVVDADLYGPDALVDSRDLFARIREAGPVVWLPRHRMYAMGRFDDVRAALRDDALFRSGHGVAANPLTNALARDTTLNSDDDIHTARRRVLMRSLGAKAIGAVEPALAREAQDVVEDALRRPHVEAAGDVASRLPSSVVATLVGVDGGSTRLLRWAAATFETLGPANGRGVRAMPRALGLYLYSRRLRPDSVAQGSWAASVFDAHARGELTLREAKALVIDFVAPALDTTILATTYLLWLLGRHPETWDEVRAAPELIPAMVVEAVRLASPIRGFTRELARDHEIDGVSMKQGARVAVLFGAANLDETAFPEPERFDVRREHAAHVGWGNGPHTCVGIHLAKLEMRTLLEAMVPRVQRITVGTPVPLRNNTLQGIAALPARFA</sequence>
<dbReference type="InterPro" id="IPR017972">
    <property type="entry name" value="Cyt_P450_CS"/>
</dbReference>